<protein>
    <submittedName>
        <fullName evidence="2">Uncharacterized protein</fullName>
    </submittedName>
</protein>
<evidence type="ECO:0000256" key="1">
    <source>
        <dbReference type="SAM" id="MobiDB-lite"/>
    </source>
</evidence>
<reference evidence="2" key="1">
    <citation type="submission" date="2022-10" db="EMBL/GenBank/DDBJ databases">
        <title>The complete genomes of actinobacterial strains from the NBC collection.</title>
        <authorList>
            <person name="Joergensen T.S."/>
            <person name="Alvarez Arevalo M."/>
            <person name="Sterndorff E.B."/>
            <person name="Faurdal D."/>
            <person name="Vuksanovic O."/>
            <person name="Mourched A.-S."/>
            <person name="Charusanti P."/>
            <person name="Shaw S."/>
            <person name="Blin K."/>
            <person name="Weber T."/>
        </authorList>
    </citation>
    <scope>NUCLEOTIDE SEQUENCE</scope>
    <source>
        <strain evidence="2">NBC_00248</strain>
    </source>
</reference>
<evidence type="ECO:0000313" key="2">
    <source>
        <dbReference type="EMBL" id="WUQ17141.1"/>
    </source>
</evidence>
<feature type="region of interest" description="Disordered" evidence="1">
    <location>
        <begin position="51"/>
        <end position="85"/>
    </location>
</feature>
<sequence length="85" mass="9889">MVKHLRRCCTPFERDRSRRIGHAVDRLTALQFCRHGNRVWRVGRPLPDVRLPRVPPAVTTAMNGGRQADTERRRTRVQPDATEPH</sequence>
<dbReference type="RefSeq" id="WP_328965369.1">
    <property type="nucleotide sequence ID" value="NZ_CP108090.1"/>
</dbReference>
<accession>A0ABZ1TQ86</accession>
<dbReference type="Proteomes" id="UP001432039">
    <property type="component" value="Chromosome"/>
</dbReference>
<name>A0ABZ1TQ86_STRVG</name>
<dbReference type="EMBL" id="CP108090">
    <property type="protein sequence ID" value="WUQ17141.1"/>
    <property type="molecule type" value="Genomic_DNA"/>
</dbReference>
<organism evidence="2 3">
    <name type="scientific">Streptomyces virginiae</name>
    <name type="common">Streptomyces cinnamonensis</name>
    <dbReference type="NCBI Taxonomy" id="1961"/>
    <lineage>
        <taxon>Bacteria</taxon>
        <taxon>Bacillati</taxon>
        <taxon>Actinomycetota</taxon>
        <taxon>Actinomycetes</taxon>
        <taxon>Kitasatosporales</taxon>
        <taxon>Streptomycetaceae</taxon>
        <taxon>Streptomyces</taxon>
    </lineage>
</organism>
<evidence type="ECO:0000313" key="3">
    <source>
        <dbReference type="Proteomes" id="UP001432039"/>
    </source>
</evidence>
<keyword evidence="3" id="KW-1185">Reference proteome</keyword>
<proteinExistence type="predicted"/>
<gene>
    <name evidence="2" type="ORF">OG517_40260</name>
</gene>